<accession>A0A0M8JQS4</accession>
<dbReference type="EMBL" id="LGCM01000037">
    <property type="protein sequence ID" value="KPL81680.1"/>
    <property type="molecule type" value="Genomic_DNA"/>
</dbReference>
<dbReference type="Proteomes" id="UP000050501">
    <property type="component" value="Unassembled WGS sequence"/>
</dbReference>
<gene>
    <name evidence="3" type="ORF">ADN01_10205</name>
    <name evidence="2" type="ORF">LSAC_03392</name>
</gene>
<dbReference type="OrthoDB" id="165577at2"/>
<dbReference type="RefSeq" id="WP_062419762.1">
    <property type="nucleotide sequence ID" value="NZ_BBXZ01000180.1"/>
</dbReference>
<keyword evidence="1" id="KW-0732">Signal</keyword>
<feature type="chain" id="PRO_5007418253" description="Nuclear transport factor 2 family protein" evidence="1">
    <location>
        <begin position="27"/>
        <end position="132"/>
    </location>
</feature>
<dbReference type="AlphaFoldDB" id="A0A0M8JQS4"/>
<reference evidence="2" key="1">
    <citation type="journal article" date="2015" name="Genome Announc.">
        <title>Draft Genome Sequences of Anaerolinea thermolimosa IMO-1, Bellilinea caldifistulae GOMI-1, Leptolinea tardivitalis YMTK-2, Levilinea saccharolytica KIBI-1, Longilinea arvoryzae KOME-1, Previously Described as Members of the Class Anaerolineae (Chloroflexi).</title>
        <authorList>
            <person name="Matsuura N."/>
            <person name="Tourlousse M.D."/>
            <person name="Ohashi A."/>
            <person name="Hugenholtz P."/>
            <person name="Sekiguchi Y."/>
        </authorList>
    </citation>
    <scope>NUCLEOTIDE SEQUENCE</scope>
    <source>
        <strain evidence="2">KIBI-1</strain>
    </source>
</reference>
<evidence type="ECO:0000313" key="4">
    <source>
        <dbReference type="Proteomes" id="UP000050501"/>
    </source>
</evidence>
<evidence type="ECO:0000313" key="3">
    <source>
        <dbReference type="EMBL" id="KPL81680.1"/>
    </source>
</evidence>
<protein>
    <recommendedName>
        <fullName evidence="5">Nuclear transport factor 2 family protein</fullName>
    </recommendedName>
</protein>
<feature type="signal peptide" evidence="1">
    <location>
        <begin position="1"/>
        <end position="26"/>
    </location>
</feature>
<evidence type="ECO:0000313" key="2">
    <source>
        <dbReference type="EMBL" id="GAP19488.1"/>
    </source>
</evidence>
<sequence length="132" mass="14049">MSAHTWKSMIALLALVFLLSACGGGAKSDAAAQTVENYLTALVAQDADQLSTASCQAWEENALLDMDAFIGVTASLDQMACKVTGTDGDTTLVSCEGKILATYNNEQQELDLAGQTYQVVQEGGEWRVCGYR</sequence>
<keyword evidence="4" id="KW-1185">Reference proteome</keyword>
<proteinExistence type="predicted"/>
<dbReference type="PROSITE" id="PS51257">
    <property type="entry name" value="PROKAR_LIPOPROTEIN"/>
    <property type="match status" value="1"/>
</dbReference>
<evidence type="ECO:0008006" key="5">
    <source>
        <dbReference type="Google" id="ProtNLM"/>
    </source>
</evidence>
<dbReference type="STRING" id="229921.ADN01_10205"/>
<organism evidence="2">
    <name type="scientific">Levilinea saccharolytica</name>
    <dbReference type="NCBI Taxonomy" id="229921"/>
    <lineage>
        <taxon>Bacteria</taxon>
        <taxon>Bacillati</taxon>
        <taxon>Chloroflexota</taxon>
        <taxon>Anaerolineae</taxon>
        <taxon>Anaerolineales</taxon>
        <taxon>Anaerolineaceae</taxon>
        <taxon>Levilinea</taxon>
    </lineage>
</organism>
<name>A0A0M8JQS4_9CHLR</name>
<reference evidence="3 4" key="2">
    <citation type="submission" date="2015-07" db="EMBL/GenBank/DDBJ databases">
        <title>Genome sequence of Levilinea saccharolytica DSM 16555.</title>
        <authorList>
            <person name="Hemp J."/>
            <person name="Ward L.M."/>
            <person name="Pace L.A."/>
            <person name="Fischer W.W."/>
        </authorList>
    </citation>
    <scope>NUCLEOTIDE SEQUENCE [LARGE SCALE GENOMIC DNA]</scope>
    <source>
        <strain evidence="3 4">KIBI-1</strain>
    </source>
</reference>
<evidence type="ECO:0000256" key="1">
    <source>
        <dbReference type="SAM" id="SignalP"/>
    </source>
</evidence>
<dbReference type="EMBL" id="DF967975">
    <property type="protein sequence ID" value="GAP19488.1"/>
    <property type="molecule type" value="Genomic_DNA"/>
</dbReference>